<name>A0AA39HAE4_9BILA</name>
<evidence type="ECO:0000256" key="1">
    <source>
        <dbReference type="SAM" id="Phobius"/>
    </source>
</evidence>
<feature type="transmembrane region" description="Helical" evidence="1">
    <location>
        <begin position="571"/>
        <end position="592"/>
    </location>
</feature>
<feature type="transmembrane region" description="Helical" evidence="1">
    <location>
        <begin position="446"/>
        <end position="465"/>
    </location>
</feature>
<feature type="transmembrane region" description="Helical" evidence="1">
    <location>
        <begin position="373"/>
        <end position="395"/>
    </location>
</feature>
<feature type="domain" description="7TM GPCR serpentine receptor class x (Srx)" evidence="2">
    <location>
        <begin position="29"/>
        <end position="175"/>
    </location>
</feature>
<comment type="caution">
    <text evidence="3">The sequence shown here is derived from an EMBL/GenBank/DDBJ whole genome shotgun (WGS) entry which is preliminary data.</text>
</comment>
<proteinExistence type="predicted"/>
<keyword evidence="1" id="KW-0472">Membrane</keyword>
<sequence length="598" mass="68174">MNNSTTFVYGSELQGSGRTSTENMVVGLTILIVSIAVNRNRAVYSPLTYEHIFTRKNSYAYIAFSFISAALLIPTLFVFPCNLIGYSPQQYTFIFVKCYAGQQRDFSYVGTVINHFCMTLCSCTVLVDITTFLRILYIIMVLKTHKNDDLFARNVRFFKQSAFQNIIMIAGLAATVHQNYANVPVDKMDEKHKILNLAETYGLLVIHVADPFECGSAIKLETNFRLSLILFNPEIFTSKAKYRTLECYRIMMQIGVVQCIMAPGVLFFGTTQLWDTDVLRLGSTFMKVMTTAVRMEAMLSFVLSLNRLKIMCGLQYPSAVHTTVAIAAWIFGIVYFTLLMTPYCDYLVIPGQFLSQYDLTKPWTATVAEVGSVSLVTTVTLTFVAYLIIVLYLIYIQHKSGKIPNFKKEKPILFYGMLRFIVDITLAILFNFGHLPHTHWVDFPVLLGYTLNNLLLPWILYLCLYEQLRREFFIRSGSVVTIILIASWMFGVALFTALMTPCCDYIIIPGNLVTRYDYTKPYSELVQRIGGAVLVVSIFFTLVIYLAITAYLIHMQIKNGKIPNFQREKAILFYGGLRFICDMTMAILFNYAQLPKFH</sequence>
<accession>A0AA39HAE4</accession>
<dbReference type="Pfam" id="PF10328">
    <property type="entry name" value="7TM_GPCR_Srx"/>
    <property type="match status" value="1"/>
</dbReference>
<feature type="transmembrane region" description="Helical" evidence="1">
    <location>
        <begin position="20"/>
        <end position="38"/>
    </location>
</feature>
<feature type="transmembrane region" description="Helical" evidence="1">
    <location>
        <begin position="112"/>
        <end position="137"/>
    </location>
</feature>
<dbReference type="EMBL" id="JAUCMV010000004">
    <property type="protein sequence ID" value="KAK0401203.1"/>
    <property type="molecule type" value="Genomic_DNA"/>
</dbReference>
<dbReference type="AlphaFoldDB" id="A0AA39HAE4"/>
<feature type="transmembrane region" description="Helical" evidence="1">
    <location>
        <begin position="318"/>
        <end position="338"/>
    </location>
</feature>
<feature type="transmembrane region" description="Helical" evidence="1">
    <location>
        <begin position="59"/>
        <end position="79"/>
    </location>
</feature>
<organism evidence="3 4">
    <name type="scientific">Steinernema hermaphroditum</name>
    <dbReference type="NCBI Taxonomy" id="289476"/>
    <lineage>
        <taxon>Eukaryota</taxon>
        <taxon>Metazoa</taxon>
        <taxon>Ecdysozoa</taxon>
        <taxon>Nematoda</taxon>
        <taxon>Chromadorea</taxon>
        <taxon>Rhabditida</taxon>
        <taxon>Tylenchina</taxon>
        <taxon>Panagrolaimomorpha</taxon>
        <taxon>Strongyloidoidea</taxon>
        <taxon>Steinernematidae</taxon>
        <taxon>Steinernema</taxon>
    </lineage>
</organism>
<keyword evidence="1" id="KW-0812">Transmembrane</keyword>
<dbReference type="Gene3D" id="1.20.1070.10">
    <property type="entry name" value="Rhodopsin 7-helix transmembrane proteins"/>
    <property type="match status" value="1"/>
</dbReference>
<keyword evidence="1" id="KW-1133">Transmembrane helix</keyword>
<dbReference type="Proteomes" id="UP001175271">
    <property type="component" value="Unassembled WGS sequence"/>
</dbReference>
<gene>
    <name evidence="3" type="ORF">QR680_015641</name>
</gene>
<evidence type="ECO:0000313" key="3">
    <source>
        <dbReference type="EMBL" id="KAK0401203.1"/>
    </source>
</evidence>
<dbReference type="PANTHER" id="PTHR23017">
    <property type="entry name" value="SERPENTINE RECEPTOR, CLASS X"/>
    <property type="match status" value="1"/>
</dbReference>
<dbReference type="PANTHER" id="PTHR23017:SF44">
    <property type="entry name" value="G-PROTEIN COUPLED RECEPTORS FAMILY 1 PROFILE DOMAIN-CONTAINING PROTEIN"/>
    <property type="match status" value="1"/>
</dbReference>
<feature type="transmembrane region" description="Helical" evidence="1">
    <location>
        <begin position="528"/>
        <end position="551"/>
    </location>
</feature>
<feature type="transmembrane region" description="Helical" evidence="1">
    <location>
        <begin position="416"/>
        <end position="434"/>
    </location>
</feature>
<dbReference type="InterPro" id="IPR019430">
    <property type="entry name" value="7TM_GPCR_serpentine_rcpt_Srx"/>
</dbReference>
<evidence type="ECO:0000313" key="4">
    <source>
        <dbReference type="Proteomes" id="UP001175271"/>
    </source>
</evidence>
<feature type="transmembrane region" description="Helical" evidence="1">
    <location>
        <begin position="288"/>
        <end position="306"/>
    </location>
</feature>
<feature type="transmembrane region" description="Helical" evidence="1">
    <location>
        <begin position="477"/>
        <end position="508"/>
    </location>
</feature>
<feature type="transmembrane region" description="Helical" evidence="1">
    <location>
        <begin position="247"/>
        <end position="268"/>
    </location>
</feature>
<protein>
    <recommendedName>
        <fullName evidence="2">7TM GPCR serpentine receptor class x (Srx) domain-containing protein</fullName>
    </recommendedName>
</protein>
<keyword evidence="4" id="KW-1185">Reference proteome</keyword>
<reference evidence="3" key="1">
    <citation type="submission" date="2023-06" db="EMBL/GenBank/DDBJ databases">
        <title>Genomic analysis of the entomopathogenic nematode Steinernema hermaphroditum.</title>
        <authorList>
            <person name="Schwarz E.M."/>
            <person name="Heppert J.K."/>
            <person name="Baniya A."/>
            <person name="Schwartz H.T."/>
            <person name="Tan C.-H."/>
            <person name="Antoshechkin I."/>
            <person name="Sternberg P.W."/>
            <person name="Goodrich-Blair H."/>
            <person name="Dillman A.R."/>
        </authorList>
    </citation>
    <scope>NUCLEOTIDE SEQUENCE</scope>
    <source>
        <strain evidence="3">PS9179</strain>
        <tissue evidence="3">Whole animal</tissue>
    </source>
</reference>
<evidence type="ECO:0000259" key="2">
    <source>
        <dbReference type="Pfam" id="PF10328"/>
    </source>
</evidence>